<keyword evidence="7" id="KW-1185">Reference proteome</keyword>
<keyword evidence="2" id="KW-0805">Transcription regulation</keyword>
<dbReference type="GO" id="GO:0046685">
    <property type="term" value="P:response to arsenic-containing substance"/>
    <property type="evidence" value="ECO:0007669"/>
    <property type="project" value="UniProtKB-KW"/>
</dbReference>
<dbReference type="PANTHER" id="PTHR33154:SF18">
    <property type="entry name" value="ARSENICAL RESISTANCE OPERON REPRESSOR"/>
    <property type="match status" value="1"/>
</dbReference>
<dbReference type="PROSITE" id="PS50987">
    <property type="entry name" value="HTH_ARSR_2"/>
    <property type="match status" value="1"/>
</dbReference>
<feature type="domain" description="HTH arsR-type" evidence="5">
    <location>
        <begin position="1"/>
        <end position="89"/>
    </location>
</feature>
<dbReference type="InterPro" id="IPR036390">
    <property type="entry name" value="WH_DNA-bd_sf"/>
</dbReference>
<dbReference type="GO" id="GO:0003677">
    <property type="term" value="F:DNA binding"/>
    <property type="evidence" value="ECO:0007669"/>
    <property type="project" value="UniProtKB-KW"/>
</dbReference>
<protein>
    <submittedName>
        <fullName evidence="6">Metalloregulator ArsR/SmtB family transcription factor</fullName>
    </submittedName>
</protein>
<gene>
    <name evidence="6" type="ORF">O0V09_01015</name>
</gene>
<evidence type="ECO:0000256" key="4">
    <source>
        <dbReference type="ARBA" id="ARBA00023163"/>
    </source>
</evidence>
<dbReference type="EMBL" id="JAPTGG010000001">
    <property type="protein sequence ID" value="MCZ0863758.1"/>
    <property type="molecule type" value="Genomic_DNA"/>
</dbReference>
<reference evidence="6 7" key="1">
    <citation type="submission" date="2022-12" db="EMBL/GenBank/DDBJ databases">
        <title>Dasania phycosphaerae sp. nov., isolated from particulate material of the south coast of Korea.</title>
        <authorList>
            <person name="Jiang Y."/>
        </authorList>
    </citation>
    <scope>NUCLEOTIDE SEQUENCE [LARGE SCALE GENOMIC DNA]</scope>
    <source>
        <strain evidence="6 7">GY-19</strain>
    </source>
</reference>
<dbReference type="FunFam" id="1.10.10.10:FF:000279">
    <property type="entry name" value="Transcriptional regulator, ArsR family"/>
    <property type="match status" value="1"/>
</dbReference>
<evidence type="ECO:0000256" key="2">
    <source>
        <dbReference type="ARBA" id="ARBA00023015"/>
    </source>
</evidence>
<dbReference type="Gene3D" id="1.10.10.10">
    <property type="entry name" value="Winged helix-like DNA-binding domain superfamily/Winged helix DNA-binding domain"/>
    <property type="match status" value="1"/>
</dbReference>
<sequence>MDPVIFYKCLAEETRLRCLMLIEQEHELCVCELVAALAESQPKISRHLAQLRAAGVLSDKRQGQWVFYQLNPQLPDWALTVIQQTRLANPSFIAQHSQQLQAMGSRPQRKLNCC</sequence>
<evidence type="ECO:0000313" key="6">
    <source>
        <dbReference type="EMBL" id="MCZ0863758.1"/>
    </source>
</evidence>
<organism evidence="6 7">
    <name type="scientific">Dasania phycosphaerae</name>
    <dbReference type="NCBI Taxonomy" id="2950436"/>
    <lineage>
        <taxon>Bacteria</taxon>
        <taxon>Pseudomonadati</taxon>
        <taxon>Pseudomonadota</taxon>
        <taxon>Gammaproteobacteria</taxon>
        <taxon>Cellvibrionales</taxon>
        <taxon>Spongiibacteraceae</taxon>
        <taxon>Dasania</taxon>
    </lineage>
</organism>
<evidence type="ECO:0000259" key="5">
    <source>
        <dbReference type="PROSITE" id="PS50987"/>
    </source>
</evidence>
<proteinExistence type="predicted"/>
<evidence type="ECO:0000256" key="1">
    <source>
        <dbReference type="ARBA" id="ARBA00022849"/>
    </source>
</evidence>
<name>A0A9J6RGI2_9GAMM</name>
<dbReference type="AlphaFoldDB" id="A0A9J6RGI2"/>
<dbReference type="GO" id="GO:0003700">
    <property type="term" value="F:DNA-binding transcription factor activity"/>
    <property type="evidence" value="ECO:0007669"/>
    <property type="project" value="InterPro"/>
</dbReference>
<dbReference type="SMART" id="SM00418">
    <property type="entry name" value="HTH_ARSR"/>
    <property type="match status" value="1"/>
</dbReference>
<dbReference type="PRINTS" id="PR00778">
    <property type="entry name" value="HTHARSR"/>
</dbReference>
<dbReference type="Pfam" id="PF01022">
    <property type="entry name" value="HTH_5"/>
    <property type="match status" value="1"/>
</dbReference>
<dbReference type="SUPFAM" id="SSF46785">
    <property type="entry name" value="Winged helix' DNA-binding domain"/>
    <property type="match status" value="1"/>
</dbReference>
<dbReference type="InterPro" id="IPR011991">
    <property type="entry name" value="ArsR-like_HTH"/>
</dbReference>
<keyword evidence="3" id="KW-0238">DNA-binding</keyword>
<dbReference type="InterPro" id="IPR051081">
    <property type="entry name" value="HTH_MetalResp_TranReg"/>
</dbReference>
<dbReference type="RefSeq" id="WP_258329901.1">
    <property type="nucleotide sequence ID" value="NZ_JAPTGG010000001.1"/>
</dbReference>
<accession>A0A9J6RGI2</accession>
<keyword evidence="1" id="KW-0059">Arsenical resistance</keyword>
<evidence type="ECO:0000313" key="7">
    <source>
        <dbReference type="Proteomes" id="UP001069090"/>
    </source>
</evidence>
<dbReference type="InterPro" id="IPR001845">
    <property type="entry name" value="HTH_ArsR_DNA-bd_dom"/>
</dbReference>
<evidence type="ECO:0000256" key="3">
    <source>
        <dbReference type="ARBA" id="ARBA00023125"/>
    </source>
</evidence>
<dbReference type="NCBIfam" id="NF033788">
    <property type="entry name" value="HTH_metalloreg"/>
    <property type="match status" value="1"/>
</dbReference>
<dbReference type="Proteomes" id="UP001069090">
    <property type="component" value="Unassembled WGS sequence"/>
</dbReference>
<dbReference type="InterPro" id="IPR036388">
    <property type="entry name" value="WH-like_DNA-bd_sf"/>
</dbReference>
<dbReference type="CDD" id="cd00090">
    <property type="entry name" value="HTH_ARSR"/>
    <property type="match status" value="1"/>
</dbReference>
<dbReference type="PANTHER" id="PTHR33154">
    <property type="entry name" value="TRANSCRIPTIONAL REGULATOR, ARSR FAMILY"/>
    <property type="match status" value="1"/>
</dbReference>
<dbReference type="NCBIfam" id="NF007528">
    <property type="entry name" value="PRK10141.1"/>
    <property type="match status" value="1"/>
</dbReference>
<comment type="caution">
    <text evidence="6">The sequence shown here is derived from an EMBL/GenBank/DDBJ whole genome shotgun (WGS) entry which is preliminary data.</text>
</comment>
<keyword evidence="4" id="KW-0804">Transcription</keyword>